<keyword evidence="1" id="KW-0472">Membrane</keyword>
<dbReference type="RefSeq" id="WP_015232563.1">
    <property type="nucleotide sequence ID" value="NC_019791.1"/>
</dbReference>
<protein>
    <submittedName>
        <fullName evidence="2">Uncharacterized protein</fullName>
    </submittedName>
</protein>
<dbReference type="eggNOG" id="arCOG11424">
    <property type="taxonomic scope" value="Archaea"/>
</dbReference>
<dbReference type="Proteomes" id="UP000010469">
    <property type="component" value="Chromosome"/>
</dbReference>
<keyword evidence="3" id="KW-1185">Reference proteome</keyword>
<dbReference type="KEGG" id="clg:Calag_0935"/>
<keyword evidence="1" id="KW-0812">Transmembrane</keyword>
<organism evidence="2 3">
    <name type="scientific">Caldisphaera lagunensis (strain DSM 15908 / JCM 11604 / ANMR 0165 / IC-154)</name>
    <dbReference type="NCBI Taxonomy" id="1056495"/>
    <lineage>
        <taxon>Archaea</taxon>
        <taxon>Thermoproteota</taxon>
        <taxon>Thermoprotei</taxon>
        <taxon>Acidilobales</taxon>
        <taxon>Caldisphaeraceae</taxon>
        <taxon>Caldisphaera</taxon>
    </lineage>
</organism>
<dbReference type="EMBL" id="CP003378">
    <property type="protein sequence ID" value="AFZ70666.1"/>
    <property type="molecule type" value="Genomic_DNA"/>
</dbReference>
<accession>L0A9Y6</accession>
<name>L0A9Y6_CALLD</name>
<keyword evidence="1" id="KW-1133">Transmembrane helix</keyword>
<proteinExistence type="predicted"/>
<dbReference type="GeneID" id="14212195"/>
<evidence type="ECO:0000313" key="2">
    <source>
        <dbReference type="EMBL" id="AFZ70666.1"/>
    </source>
</evidence>
<dbReference type="HOGENOM" id="CLU_1700191_0_0_2"/>
<feature type="transmembrane region" description="Helical" evidence="1">
    <location>
        <begin position="106"/>
        <end position="128"/>
    </location>
</feature>
<sequence precursor="true">MKPKLVLLTVIFLVLLIPIISNISFSSNISCNETFNEIQNAYNYISKASSLGYNISKYESLLNESLNYYNSALISNRSNLCNLSYNIAKNISNNGTLIIKSAESHYYFIVALRLLYIFVFLLLSFILYKFSPSIFWKLWIKSHKNYVVEKNDRR</sequence>
<dbReference type="AlphaFoldDB" id="L0A9Y6"/>
<dbReference type="STRING" id="1056495.Calag_0935"/>
<evidence type="ECO:0000313" key="3">
    <source>
        <dbReference type="Proteomes" id="UP000010469"/>
    </source>
</evidence>
<reference evidence="3" key="1">
    <citation type="submission" date="2012-03" db="EMBL/GenBank/DDBJ databases">
        <title>Complete genome of Caldisphaera lagunensis DSM 15908.</title>
        <authorList>
            <person name="Lucas S."/>
            <person name="Copeland A."/>
            <person name="Lapidus A."/>
            <person name="Glavina del Rio T."/>
            <person name="Dalin E."/>
            <person name="Tice H."/>
            <person name="Bruce D."/>
            <person name="Goodwin L."/>
            <person name="Pitluck S."/>
            <person name="Peters L."/>
            <person name="Mikhailova N."/>
            <person name="Teshima H."/>
            <person name="Kyrpides N."/>
            <person name="Mavromatis K."/>
            <person name="Ivanova N."/>
            <person name="Brettin T."/>
            <person name="Detter J.C."/>
            <person name="Han C."/>
            <person name="Larimer F."/>
            <person name="Land M."/>
            <person name="Hauser L."/>
            <person name="Markowitz V."/>
            <person name="Cheng J.-F."/>
            <person name="Hugenholtz P."/>
            <person name="Woyke T."/>
            <person name="Wu D."/>
            <person name="Spring S."/>
            <person name="Schroeder M."/>
            <person name="Brambilla E."/>
            <person name="Klenk H.-P."/>
            <person name="Eisen J.A."/>
        </authorList>
    </citation>
    <scope>NUCLEOTIDE SEQUENCE [LARGE SCALE GENOMIC DNA]</scope>
    <source>
        <strain evidence="3">DSM 15908 / JCM 11604 / IC-154</strain>
    </source>
</reference>
<gene>
    <name evidence="2" type="ordered locus">Calag_0935</name>
</gene>
<evidence type="ECO:0000256" key="1">
    <source>
        <dbReference type="SAM" id="Phobius"/>
    </source>
</evidence>
<dbReference type="InParanoid" id="L0A9Y6"/>